<evidence type="ECO:0000259" key="4">
    <source>
        <dbReference type="Pfam" id="PF00675"/>
    </source>
</evidence>
<evidence type="ECO:0000313" key="7">
    <source>
        <dbReference type="Proteomes" id="UP000801492"/>
    </source>
</evidence>
<protein>
    <recommendedName>
        <fullName evidence="8">Cytochrome b-c1 complex subunit 2, mitochondrial</fullName>
    </recommendedName>
</protein>
<dbReference type="PANTHER" id="PTHR11851">
    <property type="entry name" value="METALLOPROTEASE"/>
    <property type="match status" value="1"/>
</dbReference>
<name>A0A8K0GFE2_IGNLU</name>
<comment type="subcellular location">
    <subcellularLocation>
        <location evidence="1">Mitochondrion</location>
    </subcellularLocation>
</comment>
<dbReference type="InterPro" id="IPR007863">
    <property type="entry name" value="Peptidase_M16_C"/>
</dbReference>
<evidence type="ECO:0000256" key="3">
    <source>
        <dbReference type="ARBA" id="ARBA00023128"/>
    </source>
</evidence>
<dbReference type="Pfam" id="PF05193">
    <property type="entry name" value="Peptidase_M16_C"/>
    <property type="match status" value="1"/>
</dbReference>
<organism evidence="6 7">
    <name type="scientific">Ignelater luminosus</name>
    <name type="common">Cucubano</name>
    <name type="synonym">Pyrophorus luminosus</name>
    <dbReference type="NCBI Taxonomy" id="2038154"/>
    <lineage>
        <taxon>Eukaryota</taxon>
        <taxon>Metazoa</taxon>
        <taxon>Ecdysozoa</taxon>
        <taxon>Arthropoda</taxon>
        <taxon>Hexapoda</taxon>
        <taxon>Insecta</taxon>
        <taxon>Pterygota</taxon>
        <taxon>Neoptera</taxon>
        <taxon>Endopterygota</taxon>
        <taxon>Coleoptera</taxon>
        <taxon>Polyphaga</taxon>
        <taxon>Elateriformia</taxon>
        <taxon>Elateroidea</taxon>
        <taxon>Elateridae</taxon>
        <taxon>Agrypninae</taxon>
        <taxon>Pyrophorini</taxon>
        <taxon>Ignelater</taxon>
    </lineage>
</organism>
<dbReference type="InterPro" id="IPR011249">
    <property type="entry name" value="Metalloenz_LuxS/M16"/>
</dbReference>
<reference evidence="6" key="1">
    <citation type="submission" date="2019-08" db="EMBL/GenBank/DDBJ databases">
        <title>The genome of the North American firefly Photinus pyralis.</title>
        <authorList>
            <consortium name="Photinus pyralis genome working group"/>
            <person name="Fallon T.R."/>
            <person name="Sander Lower S.E."/>
            <person name="Weng J.-K."/>
        </authorList>
    </citation>
    <scope>NUCLEOTIDE SEQUENCE</scope>
    <source>
        <strain evidence="6">TRF0915ILg1</strain>
        <tissue evidence="6">Whole body</tissue>
    </source>
</reference>
<dbReference type="PANTHER" id="PTHR11851:SF226">
    <property type="entry name" value="CYTOCHROME B-C1 COMPLEX SUBUNIT 2, MITOCHONDRIAL"/>
    <property type="match status" value="1"/>
</dbReference>
<dbReference type="Proteomes" id="UP000801492">
    <property type="component" value="Unassembled WGS sequence"/>
</dbReference>
<dbReference type="FunFam" id="3.30.830.10:FF:000039">
    <property type="entry name" value="Ubiquinol-cytochrome c reductase core subunit 2"/>
    <property type="match status" value="1"/>
</dbReference>
<evidence type="ECO:0000313" key="6">
    <source>
        <dbReference type="EMBL" id="KAF2896158.1"/>
    </source>
</evidence>
<dbReference type="InterPro" id="IPR050361">
    <property type="entry name" value="MPP/UQCRC_Complex"/>
</dbReference>
<evidence type="ECO:0000259" key="5">
    <source>
        <dbReference type="Pfam" id="PF05193"/>
    </source>
</evidence>
<feature type="domain" description="Peptidase M16 N-terminal" evidence="4">
    <location>
        <begin position="53"/>
        <end position="195"/>
    </location>
</feature>
<feature type="domain" description="Peptidase M16 C-terminal" evidence="5">
    <location>
        <begin position="202"/>
        <end position="376"/>
    </location>
</feature>
<dbReference type="SUPFAM" id="SSF63411">
    <property type="entry name" value="LuxS/MPP-like metallohydrolase"/>
    <property type="match status" value="2"/>
</dbReference>
<dbReference type="OrthoDB" id="6369905at2759"/>
<gene>
    <name evidence="6" type="ORF">ILUMI_10021</name>
</gene>
<sequence>MMATNITKAPILRAISIRGYAAAAGCPASKGIPVNGQPDYEIKTTVLPNKVVVASAENEALISRVSILFRAGARNETPDNLGTTHTLRICAGLSTHNASQFAITRNIQEVGSSLTCSTDREVVAYTLEGTRPVLEKTLPFLTEVATRQCFKPWEVSDNVPRLRLELATRPPQLRAVDLLHKAAYRSRGLGNSIYTAKHQLGKISSETLQHYVKQNFVANRAAVVGLGVDHQDLVRYAQSLQLEGGKADCEPADYRGGEIRSDKGGDVAHIAIAGKGGSFRNAKEALSFAVLQRALGAGSSIKYADENRGLLAKSLSKCSGPTSITALNISYTDSGLFGALISTPCGDAKTVVKDVVDILKGGSIPDEDIARGKAQLTAAVLHALESGSTAIEDIGNQAVLIGSVANACQIANAISGLNSSDINNALKKITSSKLSIASVGNLRCVPFLDELV</sequence>
<evidence type="ECO:0000256" key="2">
    <source>
        <dbReference type="ARBA" id="ARBA00022946"/>
    </source>
</evidence>
<dbReference type="FunFam" id="3.30.830.10:FF:000021">
    <property type="entry name" value="Cytochrome b-c1 complex subunit 2"/>
    <property type="match status" value="1"/>
</dbReference>
<comment type="caution">
    <text evidence="6">The sequence shown here is derived from an EMBL/GenBank/DDBJ whole genome shotgun (WGS) entry which is preliminary data.</text>
</comment>
<keyword evidence="7" id="KW-1185">Reference proteome</keyword>
<keyword evidence="3" id="KW-0496">Mitochondrion</keyword>
<dbReference type="Gene3D" id="3.30.830.10">
    <property type="entry name" value="Metalloenzyme, LuxS/M16 peptidase-like"/>
    <property type="match status" value="2"/>
</dbReference>
<keyword evidence="2" id="KW-0809">Transit peptide</keyword>
<dbReference type="EMBL" id="VTPC01005341">
    <property type="protein sequence ID" value="KAF2896158.1"/>
    <property type="molecule type" value="Genomic_DNA"/>
</dbReference>
<proteinExistence type="predicted"/>
<evidence type="ECO:0000256" key="1">
    <source>
        <dbReference type="ARBA" id="ARBA00004173"/>
    </source>
</evidence>
<dbReference type="GO" id="GO:0005739">
    <property type="term" value="C:mitochondrion"/>
    <property type="evidence" value="ECO:0007669"/>
    <property type="project" value="UniProtKB-SubCell"/>
</dbReference>
<dbReference type="GO" id="GO:0046872">
    <property type="term" value="F:metal ion binding"/>
    <property type="evidence" value="ECO:0007669"/>
    <property type="project" value="InterPro"/>
</dbReference>
<dbReference type="AlphaFoldDB" id="A0A8K0GFE2"/>
<dbReference type="GO" id="GO:0016020">
    <property type="term" value="C:membrane"/>
    <property type="evidence" value="ECO:0007669"/>
    <property type="project" value="UniProtKB-ARBA"/>
</dbReference>
<dbReference type="Pfam" id="PF00675">
    <property type="entry name" value="Peptidase_M16"/>
    <property type="match status" value="1"/>
</dbReference>
<evidence type="ECO:0008006" key="8">
    <source>
        <dbReference type="Google" id="ProtNLM"/>
    </source>
</evidence>
<dbReference type="InterPro" id="IPR011765">
    <property type="entry name" value="Pept_M16_N"/>
</dbReference>
<accession>A0A8K0GFE2</accession>